<accession>A0AAD5MV83</accession>
<dbReference type="Proteomes" id="UP001196413">
    <property type="component" value="Unassembled WGS sequence"/>
</dbReference>
<protein>
    <submittedName>
        <fullName evidence="1">Uncharacterized protein</fullName>
    </submittedName>
</protein>
<comment type="caution">
    <text evidence="1">The sequence shown here is derived from an EMBL/GenBank/DDBJ whole genome shotgun (WGS) entry which is preliminary data.</text>
</comment>
<evidence type="ECO:0000313" key="1">
    <source>
        <dbReference type="EMBL" id="KAJ1354379.1"/>
    </source>
</evidence>
<keyword evidence="2" id="KW-1185">Reference proteome</keyword>
<evidence type="ECO:0000313" key="2">
    <source>
        <dbReference type="Proteomes" id="UP001196413"/>
    </source>
</evidence>
<proteinExistence type="predicted"/>
<gene>
    <name evidence="1" type="ORF">KIN20_011299</name>
</gene>
<organism evidence="1 2">
    <name type="scientific">Parelaphostrongylus tenuis</name>
    <name type="common">Meningeal worm</name>
    <dbReference type="NCBI Taxonomy" id="148309"/>
    <lineage>
        <taxon>Eukaryota</taxon>
        <taxon>Metazoa</taxon>
        <taxon>Ecdysozoa</taxon>
        <taxon>Nematoda</taxon>
        <taxon>Chromadorea</taxon>
        <taxon>Rhabditida</taxon>
        <taxon>Rhabditina</taxon>
        <taxon>Rhabditomorpha</taxon>
        <taxon>Strongyloidea</taxon>
        <taxon>Metastrongylidae</taxon>
        <taxon>Parelaphostrongylus</taxon>
    </lineage>
</organism>
<dbReference type="EMBL" id="JAHQIW010002045">
    <property type="protein sequence ID" value="KAJ1354379.1"/>
    <property type="molecule type" value="Genomic_DNA"/>
</dbReference>
<name>A0AAD5MV83_PARTN</name>
<sequence>MGADMKRKEMLVHFAPTSSIASLIAFRSNASNNCSRRSVPAEVRDCLKAFLVAQKFSLRHLEQRLDEGQTVVVRNNNGVMVLSRKDEKKSSYNFHST</sequence>
<reference evidence="1" key="1">
    <citation type="submission" date="2021-06" db="EMBL/GenBank/DDBJ databases">
        <title>Parelaphostrongylus tenuis whole genome reference sequence.</title>
        <authorList>
            <person name="Garwood T.J."/>
            <person name="Larsen P.A."/>
            <person name="Fountain-Jones N.M."/>
            <person name="Garbe J.R."/>
            <person name="Macchietto M.G."/>
            <person name="Kania S.A."/>
            <person name="Gerhold R.W."/>
            <person name="Richards J.E."/>
            <person name="Wolf T.M."/>
        </authorList>
    </citation>
    <scope>NUCLEOTIDE SEQUENCE</scope>
    <source>
        <strain evidence="1">MNPRO001-30</strain>
        <tissue evidence="1">Meninges</tissue>
    </source>
</reference>
<dbReference type="AlphaFoldDB" id="A0AAD5MV83"/>